<gene>
    <name evidence="1" type="ORF">AVEN_241258_1</name>
</gene>
<protein>
    <submittedName>
        <fullName evidence="1">Uncharacterized protein</fullName>
    </submittedName>
</protein>
<comment type="caution">
    <text evidence="1">The sequence shown here is derived from an EMBL/GenBank/DDBJ whole genome shotgun (WGS) entry which is preliminary data.</text>
</comment>
<proteinExistence type="predicted"/>
<name>A0A4Y2TYH3_ARAVE</name>
<keyword evidence="2" id="KW-1185">Reference proteome</keyword>
<organism evidence="1 2">
    <name type="scientific">Araneus ventricosus</name>
    <name type="common">Orbweaver spider</name>
    <name type="synonym">Epeira ventricosa</name>
    <dbReference type="NCBI Taxonomy" id="182803"/>
    <lineage>
        <taxon>Eukaryota</taxon>
        <taxon>Metazoa</taxon>
        <taxon>Ecdysozoa</taxon>
        <taxon>Arthropoda</taxon>
        <taxon>Chelicerata</taxon>
        <taxon>Arachnida</taxon>
        <taxon>Araneae</taxon>
        <taxon>Araneomorphae</taxon>
        <taxon>Entelegynae</taxon>
        <taxon>Araneoidea</taxon>
        <taxon>Araneidae</taxon>
        <taxon>Araneus</taxon>
    </lineage>
</organism>
<evidence type="ECO:0000313" key="2">
    <source>
        <dbReference type="Proteomes" id="UP000499080"/>
    </source>
</evidence>
<reference evidence="1 2" key="1">
    <citation type="journal article" date="2019" name="Sci. Rep.">
        <title>Orb-weaving spider Araneus ventricosus genome elucidates the spidroin gene catalogue.</title>
        <authorList>
            <person name="Kono N."/>
            <person name="Nakamura H."/>
            <person name="Ohtoshi R."/>
            <person name="Moran D.A.P."/>
            <person name="Shinohara A."/>
            <person name="Yoshida Y."/>
            <person name="Fujiwara M."/>
            <person name="Mori M."/>
            <person name="Tomita M."/>
            <person name="Arakawa K."/>
        </authorList>
    </citation>
    <scope>NUCLEOTIDE SEQUENCE [LARGE SCALE GENOMIC DNA]</scope>
</reference>
<dbReference type="AlphaFoldDB" id="A0A4Y2TYH3"/>
<sequence length="141" mass="16052">MASSMEYTVITDTVCNDKFKNFIGPCGIPICSMYFEPDYNDNRFLDSPVYRDNFTSLESWHKTIPIYFSFKRTSSTGSRMSDNMGIGGRGYWKPKPFVAGRSGGIFTNPTLIELRQEISQYHWLRGAVTSFSALARSVRQS</sequence>
<evidence type="ECO:0000313" key="1">
    <source>
        <dbReference type="EMBL" id="GBO05213.1"/>
    </source>
</evidence>
<dbReference type="EMBL" id="BGPR01031917">
    <property type="protein sequence ID" value="GBO05213.1"/>
    <property type="molecule type" value="Genomic_DNA"/>
</dbReference>
<accession>A0A4Y2TYH3</accession>
<dbReference type="Proteomes" id="UP000499080">
    <property type="component" value="Unassembled WGS sequence"/>
</dbReference>